<reference evidence="1 2" key="1">
    <citation type="journal article" date="2019" name="Commun. Biol.">
        <title>The bagworm genome reveals a unique fibroin gene that provides high tensile strength.</title>
        <authorList>
            <person name="Kono N."/>
            <person name="Nakamura H."/>
            <person name="Ohtoshi R."/>
            <person name="Tomita M."/>
            <person name="Numata K."/>
            <person name="Arakawa K."/>
        </authorList>
    </citation>
    <scope>NUCLEOTIDE SEQUENCE [LARGE SCALE GENOMIC DNA]</scope>
</reference>
<evidence type="ECO:0000313" key="2">
    <source>
        <dbReference type="Proteomes" id="UP000299102"/>
    </source>
</evidence>
<dbReference type="AlphaFoldDB" id="A0A4C1VB17"/>
<sequence length="158" mass="18262">MLYHTARASEGTLNRCYHAGGNWWQRSSAAPDSHQATIEALQVRTSRSCESKRLDIYLKRSAWTSHVRYKKRMRHPPSDEYFTDGGFEICKTYEVLNCELFKSRVNITNAIHLAYSSVIVPGFTSDAINFQKLLVIFTPVVDDRRRRPATRRRPGPTR</sequence>
<name>A0A4C1VB17_EUMVA</name>
<gene>
    <name evidence="1" type="ORF">EVAR_29181_1</name>
</gene>
<accession>A0A4C1VB17</accession>
<evidence type="ECO:0000313" key="1">
    <source>
        <dbReference type="EMBL" id="GBP36051.1"/>
    </source>
</evidence>
<organism evidence="1 2">
    <name type="scientific">Eumeta variegata</name>
    <name type="common">Bagworm moth</name>
    <name type="synonym">Eumeta japonica</name>
    <dbReference type="NCBI Taxonomy" id="151549"/>
    <lineage>
        <taxon>Eukaryota</taxon>
        <taxon>Metazoa</taxon>
        <taxon>Ecdysozoa</taxon>
        <taxon>Arthropoda</taxon>
        <taxon>Hexapoda</taxon>
        <taxon>Insecta</taxon>
        <taxon>Pterygota</taxon>
        <taxon>Neoptera</taxon>
        <taxon>Endopterygota</taxon>
        <taxon>Lepidoptera</taxon>
        <taxon>Glossata</taxon>
        <taxon>Ditrysia</taxon>
        <taxon>Tineoidea</taxon>
        <taxon>Psychidae</taxon>
        <taxon>Oiketicinae</taxon>
        <taxon>Eumeta</taxon>
    </lineage>
</organism>
<keyword evidence="2" id="KW-1185">Reference proteome</keyword>
<dbReference type="EMBL" id="BGZK01000313">
    <property type="protein sequence ID" value="GBP36051.1"/>
    <property type="molecule type" value="Genomic_DNA"/>
</dbReference>
<comment type="caution">
    <text evidence="1">The sequence shown here is derived from an EMBL/GenBank/DDBJ whole genome shotgun (WGS) entry which is preliminary data.</text>
</comment>
<dbReference type="Proteomes" id="UP000299102">
    <property type="component" value="Unassembled WGS sequence"/>
</dbReference>
<protein>
    <submittedName>
        <fullName evidence="1">Uncharacterized protein</fullName>
    </submittedName>
</protein>
<proteinExistence type="predicted"/>